<gene>
    <name evidence="1" type="ORF">MAC_02172</name>
</gene>
<dbReference type="EMBL" id="GL698479">
    <property type="protein sequence ID" value="EFY91887.1"/>
    <property type="molecule type" value="Genomic_DNA"/>
</dbReference>
<accession>E9DX24</accession>
<dbReference type="InterPro" id="IPR053008">
    <property type="entry name" value="Phomopsin_biosynth_assoc"/>
</dbReference>
<organism evidence="2">
    <name type="scientific">Metarhizium acridum (strain CQMa 102)</name>
    <dbReference type="NCBI Taxonomy" id="655827"/>
    <lineage>
        <taxon>Eukaryota</taxon>
        <taxon>Fungi</taxon>
        <taxon>Dikarya</taxon>
        <taxon>Ascomycota</taxon>
        <taxon>Pezizomycotina</taxon>
        <taxon>Sordariomycetes</taxon>
        <taxon>Hypocreomycetidae</taxon>
        <taxon>Hypocreales</taxon>
        <taxon>Clavicipitaceae</taxon>
        <taxon>Metarhizium</taxon>
    </lineage>
</organism>
<name>E9DX24_METAQ</name>
<proteinExistence type="predicted"/>
<dbReference type="HOGENOM" id="CLU_858116_0_0_1"/>
<keyword evidence="2" id="KW-1185">Reference proteome</keyword>
<dbReference type="Proteomes" id="UP000002499">
    <property type="component" value="Unassembled WGS sequence"/>
</dbReference>
<dbReference type="PANTHER" id="PTHR35896:SF3">
    <property type="entry name" value="MAJOR FACILITATOR SUPERFAMILY TRANSPORTER"/>
    <property type="match status" value="1"/>
</dbReference>
<protein>
    <submittedName>
        <fullName evidence="1">Uncharacterized protein</fullName>
    </submittedName>
</protein>
<dbReference type="InParanoid" id="E9DX24"/>
<evidence type="ECO:0000313" key="2">
    <source>
        <dbReference type="Proteomes" id="UP000002499"/>
    </source>
</evidence>
<dbReference type="PANTHER" id="PTHR35896">
    <property type="entry name" value="IG-LIKE DOMAIN-CONTAINING PROTEIN"/>
    <property type="match status" value="1"/>
</dbReference>
<evidence type="ECO:0000313" key="1">
    <source>
        <dbReference type="EMBL" id="EFY91887.1"/>
    </source>
</evidence>
<dbReference type="AlphaFoldDB" id="E9DX24"/>
<dbReference type="eggNOG" id="ENOG502S165">
    <property type="taxonomic scope" value="Eukaryota"/>
</dbReference>
<dbReference type="OrthoDB" id="3501153at2759"/>
<sequence>MKGFNLFASALAIWGRNGSPIPEASAELEKGNSVETYALRSGWGYIKRRDEGHAQGEPLNQVDTYALRSGWGYIKKRDGGHAQGEPQIDVDTYALRGLHQESRVNIVSAHEDDGRRFSSKHGNRHACASNKTIQKVAAQTSLFHVISCINLFMDFCLIYNMILILITGTYMSLSLGVSLSQTLEYGNSPDEARDKGCRFGIMSFSWLSPLCFDQELTREFEAFQSWKWYNDPAGLHQVHKDEVIKGEHPSLFVSNEYHHTHCVFMRKKLHRAVALGQRIDGYIGNHNDTAHCGVMLMQHANNPGSLDTKIWRKFPTCSRHNIKI</sequence>
<reference evidence="1 2" key="1">
    <citation type="journal article" date="2011" name="PLoS Genet.">
        <title>Genome sequencing and comparative transcriptomics of the model entomopathogenic fungi Metarhizium anisopliae and M. acridum.</title>
        <authorList>
            <person name="Gao Q."/>
            <person name="Jin K."/>
            <person name="Ying S.H."/>
            <person name="Zhang Y."/>
            <person name="Xiao G."/>
            <person name="Shang Y."/>
            <person name="Duan Z."/>
            <person name="Hu X."/>
            <person name="Xie X.Q."/>
            <person name="Zhou G."/>
            <person name="Peng G."/>
            <person name="Luo Z."/>
            <person name="Huang W."/>
            <person name="Wang B."/>
            <person name="Fang W."/>
            <person name="Wang S."/>
            <person name="Zhong Y."/>
            <person name="Ma L.J."/>
            <person name="St Leger R.J."/>
            <person name="Zhao G.P."/>
            <person name="Pei Y."/>
            <person name="Feng M.G."/>
            <person name="Xia Y."/>
            <person name="Wang C."/>
        </authorList>
    </citation>
    <scope>NUCLEOTIDE SEQUENCE [LARGE SCALE GENOMIC DNA]</scope>
    <source>
        <strain evidence="1 2">CQMa 102</strain>
    </source>
</reference>